<accession>A0A1I1ZLP1</accession>
<protein>
    <recommendedName>
        <fullName evidence="3">DUF342 domain-containing protein</fullName>
    </recommendedName>
</protein>
<dbReference type="AlphaFoldDB" id="A0A1I1ZLP1"/>
<reference evidence="2" key="1">
    <citation type="submission" date="2016-10" db="EMBL/GenBank/DDBJ databases">
        <authorList>
            <person name="Varghese N."/>
            <person name="Submissions S."/>
        </authorList>
    </citation>
    <scope>NUCLEOTIDE SEQUENCE [LARGE SCALE GENOMIC DNA]</scope>
    <source>
        <strain evidence="2">UNC178MFTsu3.1</strain>
    </source>
</reference>
<evidence type="ECO:0000313" key="1">
    <source>
        <dbReference type="EMBL" id="SFE32599.1"/>
    </source>
</evidence>
<evidence type="ECO:0000313" key="2">
    <source>
        <dbReference type="Proteomes" id="UP000199477"/>
    </source>
</evidence>
<name>A0A1I1ZLP1_9GAMM</name>
<organism evidence="1 2">
    <name type="scientific">Dyella marensis</name>
    <dbReference type="NCBI Taxonomy" id="500610"/>
    <lineage>
        <taxon>Bacteria</taxon>
        <taxon>Pseudomonadati</taxon>
        <taxon>Pseudomonadota</taxon>
        <taxon>Gammaproteobacteria</taxon>
        <taxon>Lysobacterales</taxon>
        <taxon>Rhodanobacteraceae</taxon>
        <taxon>Dyella</taxon>
    </lineage>
</organism>
<dbReference type="RefSeq" id="WP_026636634.1">
    <property type="nucleotide sequence ID" value="NZ_FONH01000002.1"/>
</dbReference>
<proteinExistence type="predicted"/>
<gene>
    <name evidence="1" type="ORF">SAMN02799615_00756</name>
</gene>
<dbReference type="Proteomes" id="UP000199477">
    <property type="component" value="Unassembled WGS sequence"/>
</dbReference>
<keyword evidence="2" id="KW-1185">Reference proteome</keyword>
<evidence type="ECO:0008006" key="3">
    <source>
        <dbReference type="Google" id="ProtNLM"/>
    </source>
</evidence>
<dbReference type="STRING" id="500610.SAMN02799615_00756"/>
<sequence length="729" mass="74500">MPKHRQSKFRPYDSGRRQRGMATLLLVILVGLAMTATAFGVAHAVRSTQEGQLSLHAVTPAQDGAWDGAEAVRRYLQKADESTLAQLSGALRITGSTLTANVVSVVKGKDGKGRNTYRITVDLVGSAADGTAAASKSVLQAVYDVTPQPGSGGSTSGLPNQPTLINTINIYKDLNLTGGIKVLGGNNANLNVQGNVTLDSASVDGINTIRATGNVTVGSGIHVNNIYANGDVTVTGAASADLISALGNVTINGGAKPFAVQSNGTVTFNGGSATSVDAIGDVIVPAGGVTISSIRTMGKVVWTGSGGSAGTITANGSVVYAGGNNNTKITAIGDVKLTGGGATTVITQGNTSMENSGSVGQLTGQGNLSVNTWTGVTGTIGGTLTKGSQFMSANVTVQPGLKVDITPVALAKLPAVTVDKPAIDAYALKDSANYAFDFVDGAIRVTVSNVNGIDSGTYYLGWYPQANGRGYQDFLCTKLVPGTLTSGGKGQCMKPTTPYRTICQAFSNQNDCLSYSNGAWTLNGKSFARGVLWFHGDLNPSTGYYLDSFIATGNISTSGAHRTDAPNYAGYDQICTNATPAGLATGSGLTDQQVADFAGVYPSNFCDMANKTLIPNSIGNVALLAGGYVGDTFSGGDINVGASSVINGSVMAGNTISTGGSTNINGYITAAAQNTADTKPVSLSGATLLDYSKLPDTYQPGAVPCMKNCNNSTQATNDNLSTITWTRYL</sequence>
<dbReference type="EMBL" id="FONH01000002">
    <property type="protein sequence ID" value="SFE32599.1"/>
    <property type="molecule type" value="Genomic_DNA"/>
</dbReference>